<dbReference type="Gene3D" id="3.30.300.20">
    <property type="match status" value="1"/>
</dbReference>
<dbReference type="InterPro" id="IPR009019">
    <property type="entry name" value="KH_sf_prok-type"/>
</dbReference>
<evidence type="ECO:0000256" key="4">
    <source>
        <dbReference type="ARBA" id="ARBA00022980"/>
    </source>
</evidence>
<evidence type="ECO:0000256" key="1">
    <source>
        <dbReference type="ARBA" id="ARBA00010761"/>
    </source>
</evidence>
<dbReference type="SUPFAM" id="SSF54814">
    <property type="entry name" value="Prokaryotic type KH domain (KH-domain type II)"/>
    <property type="match status" value="1"/>
</dbReference>
<keyword evidence="5" id="KW-0687">Ribonucleoprotein</keyword>
<evidence type="ECO:0000313" key="11">
    <source>
        <dbReference type="Proteomes" id="UP000256970"/>
    </source>
</evidence>
<keyword evidence="4" id="KW-0689">Ribosomal protein</keyword>
<evidence type="ECO:0000256" key="5">
    <source>
        <dbReference type="ARBA" id="ARBA00023274"/>
    </source>
</evidence>
<name>A0A383VTV7_TETOB</name>
<keyword evidence="3 8" id="KW-0694">RNA-binding</keyword>
<evidence type="ECO:0000256" key="3">
    <source>
        <dbReference type="ARBA" id="ARBA00022884"/>
    </source>
</evidence>
<dbReference type="SUPFAM" id="SSF54821">
    <property type="entry name" value="Ribosomal protein S3 C-terminal domain"/>
    <property type="match status" value="1"/>
</dbReference>
<dbReference type="SMART" id="SM00322">
    <property type="entry name" value="KH"/>
    <property type="match status" value="1"/>
</dbReference>
<accession>A0A383VTV7</accession>
<dbReference type="GO" id="GO:0006412">
    <property type="term" value="P:translation"/>
    <property type="evidence" value="ECO:0007669"/>
    <property type="project" value="InterPro"/>
</dbReference>
<dbReference type="PROSITE" id="PS50823">
    <property type="entry name" value="KH_TYPE_2"/>
    <property type="match status" value="1"/>
</dbReference>
<dbReference type="FunFam" id="3.30.1140.32:FF:000004">
    <property type="entry name" value="40S ribosomal protein S3"/>
    <property type="match status" value="1"/>
</dbReference>
<proteinExistence type="inferred from homology"/>
<organism evidence="10 11">
    <name type="scientific">Tetradesmus obliquus</name>
    <name type="common">Green alga</name>
    <name type="synonym">Acutodesmus obliquus</name>
    <dbReference type="NCBI Taxonomy" id="3088"/>
    <lineage>
        <taxon>Eukaryota</taxon>
        <taxon>Viridiplantae</taxon>
        <taxon>Chlorophyta</taxon>
        <taxon>core chlorophytes</taxon>
        <taxon>Chlorophyceae</taxon>
        <taxon>CS clade</taxon>
        <taxon>Sphaeropleales</taxon>
        <taxon>Scenedesmaceae</taxon>
        <taxon>Tetradesmus</taxon>
    </lineage>
</organism>
<comment type="similarity">
    <text evidence="1">Belongs to the universal ribosomal protein uS3 family.</text>
</comment>
<dbReference type="PANTHER" id="PTHR11760">
    <property type="entry name" value="30S/40S RIBOSOMAL PROTEIN S3"/>
    <property type="match status" value="1"/>
</dbReference>
<evidence type="ECO:0000259" key="9">
    <source>
        <dbReference type="PROSITE" id="PS50823"/>
    </source>
</evidence>
<dbReference type="InterPro" id="IPR057258">
    <property type="entry name" value="Ribosomal_uS3"/>
</dbReference>
<evidence type="ECO:0000256" key="8">
    <source>
        <dbReference type="PROSITE-ProRule" id="PRU00118"/>
    </source>
</evidence>
<evidence type="ECO:0000256" key="6">
    <source>
        <dbReference type="ARBA" id="ARBA00035408"/>
    </source>
</evidence>
<dbReference type="FunFam" id="3.30.300.20:FF:000006">
    <property type="entry name" value="40S ribosomal protein S3"/>
    <property type="match status" value="1"/>
</dbReference>
<dbReference type="AlphaFoldDB" id="A0A383VTV7"/>
<dbReference type="Pfam" id="PF00189">
    <property type="entry name" value="Ribosomal_S3_C"/>
    <property type="match status" value="1"/>
</dbReference>
<dbReference type="GO" id="GO:0022627">
    <property type="term" value="C:cytosolic small ribosomal subunit"/>
    <property type="evidence" value="ECO:0007669"/>
    <property type="project" value="TreeGrafter"/>
</dbReference>
<dbReference type="InterPro" id="IPR004044">
    <property type="entry name" value="KH_dom_type_2"/>
</dbReference>
<evidence type="ECO:0000313" key="10">
    <source>
        <dbReference type="EMBL" id="SZX68212.1"/>
    </source>
</evidence>
<dbReference type="InterPro" id="IPR004087">
    <property type="entry name" value="KH_dom"/>
</dbReference>
<dbReference type="InterPro" id="IPR001351">
    <property type="entry name" value="Ribosomal_uS3_C"/>
</dbReference>
<sequence length="235" mass="26197">MATNISKKRKFIADGVFFAELNELLTRELAEDGYSGVEVRVTPMRTEIIIRATRTQNVLGEKGRRIRELTSAVQKRFNFPPETVELYAEKVANRGLCAVAQAESLRYKLLGGLAVRRACYGVLRFVMESGAKGCEVIVSGKLRAQRAKSMKFKDGYMVSAGDPTRVYLDSAVRHVMLRQGVLGIKVKIMKDWDPTGRQGPKMPMPDIIKVHEPKEEEVYAGGDKPFVGKDDAVMA</sequence>
<dbReference type="PANTHER" id="PTHR11760:SF32">
    <property type="entry name" value="SMALL RIBOSOMAL SUBUNIT PROTEIN US3"/>
    <property type="match status" value="1"/>
</dbReference>
<gene>
    <name evidence="10" type="ORF">BQ4739_LOCUS8583</name>
</gene>
<dbReference type="NCBIfam" id="TIGR01008">
    <property type="entry name" value="uS3_euk_arch"/>
    <property type="match status" value="1"/>
</dbReference>
<dbReference type="OrthoDB" id="10248446at2759"/>
<dbReference type="STRING" id="3088.A0A383VTV7"/>
<evidence type="ECO:0000256" key="7">
    <source>
        <dbReference type="ARBA" id="ARBA00035473"/>
    </source>
</evidence>
<dbReference type="InterPro" id="IPR005703">
    <property type="entry name" value="Ribosomal_uS3_euk/arc"/>
</dbReference>
<evidence type="ECO:0000256" key="2">
    <source>
        <dbReference type="ARBA" id="ARBA00022730"/>
    </source>
</evidence>
<dbReference type="Pfam" id="PF07650">
    <property type="entry name" value="KH_2"/>
    <property type="match status" value="1"/>
</dbReference>
<protein>
    <recommendedName>
        <fullName evidence="7">30S ribosomal protein S3, chloroplastic</fullName>
    </recommendedName>
    <alternativeName>
        <fullName evidence="6">40S ribosomal protein S3</fullName>
    </alternativeName>
</protein>
<reference evidence="10 11" key="1">
    <citation type="submission" date="2016-10" db="EMBL/GenBank/DDBJ databases">
        <authorList>
            <person name="Cai Z."/>
        </authorList>
    </citation>
    <scope>NUCLEOTIDE SEQUENCE [LARGE SCALE GENOMIC DNA]</scope>
</reference>
<dbReference type="CDD" id="cd02413">
    <property type="entry name" value="KH-II_40S_S3"/>
    <property type="match status" value="1"/>
</dbReference>
<dbReference type="Proteomes" id="UP000256970">
    <property type="component" value="Unassembled WGS sequence"/>
</dbReference>
<keyword evidence="2" id="KW-0699">rRNA-binding</keyword>
<dbReference type="GO" id="GO:0005634">
    <property type="term" value="C:nucleus"/>
    <property type="evidence" value="ECO:0007669"/>
    <property type="project" value="TreeGrafter"/>
</dbReference>
<dbReference type="Gene3D" id="3.30.1140.32">
    <property type="entry name" value="Ribosomal protein S3, C-terminal domain"/>
    <property type="match status" value="1"/>
</dbReference>
<keyword evidence="11" id="KW-1185">Reference proteome</keyword>
<dbReference type="InterPro" id="IPR015946">
    <property type="entry name" value="KH_dom-like_a/b"/>
</dbReference>
<dbReference type="EMBL" id="FNXT01000845">
    <property type="protein sequence ID" value="SZX68212.1"/>
    <property type="molecule type" value="Genomic_DNA"/>
</dbReference>
<dbReference type="GO" id="GO:0019843">
    <property type="term" value="F:rRNA binding"/>
    <property type="evidence" value="ECO:0007669"/>
    <property type="project" value="UniProtKB-KW"/>
</dbReference>
<dbReference type="NCBIfam" id="NF003219">
    <property type="entry name" value="PRK04191.1"/>
    <property type="match status" value="1"/>
</dbReference>
<dbReference type="InterPro" id="IPR036419">
    <property type="entry name" value="Ribosomal_S3_C_sf"/>
</dbReference>
<dbReference type="GO" id="GO:0003735">
    <property type="term" value="F:structural constituent of ribosome"/>
    <property type="evidence" value="ECO:0007669"/>
    <property type="project" value="InterPro"/>
</dbReference>
<feature type="domain" description="KH type-2" evidence="9">
    <location>
        <begin position="21"/>
        <end position="92"/>
    </location>
</feature>